<evidence type="ECO:0000313" key="2">
    <source>
        <dbReference type="Proteomes" id="UP000095541"/>
    </source>
</evidence>
<dbReference type="CDD" id="cd08994">
    <property type="entry name" value="GH43_62_32_68_117_130-like"/>
    <property type="match status" value="1"/>
</dbReference>
<dbReference type="EMBL" id="CZBI01000003">
    <property type="protein sequence ID" value="CUQ10153.1"/>
    <property type="molecule type" value="Genomic_DNA"/>
</dbReference>
<dbReference type="InterPro" id="IPR023296">
    <property type="entry name" value="Glyco_hydro_beta-prop_sf"/>
</dbReference>
<proteinExistence type="predicted"/>
<dbReference type="AlphaFoldDB" id="A0A174TJB9"/>
<dbReference type="GO" id="GO:0016787">
    <property type="term" value="F:hydrolase activity"/>
    <property type="evidence" value="ECO:0007669"/>
    <property type="project" value="UniProtKB-KW"/>
</dbReference>
<dbReference type="Gene3D" id="2.115.10.20">
    <property type="entry name" value="Glycosyl hydrolase domain, family 43"/>
    <property type="match status" value="2"/>
</dbReference>
<reference evidence="1 2" key="1">
    <citation type="submission" date="2015-09" db="EMBL/GenBank/DDBJ databases">
        <authorList>
            <consortium name="Pathogen Informatics"/>
        </authorList>
    </citation>
    <scope>NUCLEOTIDE SEQUENCE [LARGE SCALE GENOMIC DNA]</scope>
    <source>
        <strain evidence="1 2">2789STDY5834945</strain>
    </source>
</reference>
<keyword evidence="1" id="KW-0378">Hydrolase</keyword>
<accession>A0A174TJB9</accession>
<organism evidence="1 2">
    <name type="scientific">Bacteroides thetaiotaomicron</name>
    <dbReference type="NCBI Taxonomy" id="818"/>
    <lineage>
        <taxon>Bacteria</taxon>
        <taxon>Pseudomonadati</taxon>
        <taxon>Bacteroidota</taxon>
        <taxon>Bacteroidia</taxon>
        <taxon>Bacteroidales</taxon>
        <taxon>Bacteroidaceae</taxon>
        <taxon>Bacteroides</taxon>
    </lineage>
</organism>
<dbReference type="Proteomes" id="UP000095541">
    <property type="component" value="Unassembled WGS sequence"/>
</dbReference>
<gene>
    <name evidence="1" type="ORF">ERS852557_02726</name>
</gene>
<sequence length="407" mass="46038">MENKKWIFYILFVCLWVVKVQAQNSYEAGTVDLLLSEKENSIFAIGFSGFSVDNHFVWCGSAIRAVEDGKYYLFYSAMDAGSQYPAFGEAWLLGSKIGIAVSDSPYGGYQNIGFVYNKDGYAPDTSAWDAQTTSNTHIKRFNGKYYLYYCGSVDPGENAFIKGKLSRSQRIQQNQKLGVICFNTIKELLEGKYTCNTQPLLVPRTRVKANNILNPSSEGTVAKPDNIIMVNPAVVYRPSDKKYLLFFKGNIYDPSWRGVHGVAISEYPEGPFTVMDDYVFEFKNENGQKLNAEDPFVWYHRKDKLFYAIFKDFTGAFTKGQPGLALMYSANGIHWELPVESLFMKKEIILKSGEHISVDRLERPQLFLDENDDPIVLYAACSVGPLNMKRDGSSFNIQIPIINKKGK</sequence>
<dbReference type="RefSeq" id="WP_055219321.1">
    <property type="nucleotide sequence ID" value="NZ_CZBI01000003.1"/>
</dbReference>
<protein>
    <submittedName>
        <fullName evidence="1">Glycosyl hydrolases family 43</fullName>
    </submittedName>
</protein>
<evidence type="ECO:0000313" key="1">
    <source>
        <dbReference type="EMBL" id="CUQ10153.1"/>
    </source>
</evidence>
<dbReference type="SUPFAM" id="SSF75005">
    <property type="entry name" value="Arabinanase/levansucrase/invertase"/>
    <property type="match status" value="1"/>
</dbReference>
<name>A0A174TJB9_BACT4</name>